<name>A0A1T4X4W5_9MICO</name>
<dbReference type="InterPro" id="IPR010371">
    <property type="entry name" value="YBR137W-like"/>
</dbReference>
<dbReference type="AlphaFoldDB" id="A0A1T4X4W5"/>
<dbReference type="PANTHER" id="PTHR28255:SF1">
    <property type="entry name" value="UPF0303 PROTEIN YBR137W"/>
    <property type="match status" value="1"/>
</dbReference>
<dbReference type="InterPro" id="IPR005624">
    <property type="entry name" value="PduO/GlcC-like"/>
</dbReference>
<sequence>MALMTAREPSTPEEFAALAARIEDEVAELWLDAFGPSDALRLGLILVRRATEGSFPVAIDIRRGNQILFHVALEGAQADNDVWIARKARAVERFGIPSLLLGTRPKIAGKRIEDEGWFDQMTYAAHGGSFPLSVRGVGMVAVVTVSGLPQIDDHDLVVAALREFVEG</sequence>
<gene>
    <name evidence="1" type="ORF">SAMN06295879_0623</name>
</gene>
<accession>A0A1T4X4W5</accession>
<organism evidence="1 2">
    <name type="scientific">Agreia bicolorata</name>
    <dbReference type="NCBI Taxonomy" id="110935"/>
    <lineage>
        <taxon>Bacteria</taxon>
        <taxon>Bacillati</taxon>
        <taxon>Actinomycetota</taxon>
        <taxon>Actinomycetes</taxon>
        <taxon>Micrococcales</taxon>
        <taxon>Microbacteriaceae</taxon>
        <taxon>Agreia</taxon>
    </lineage>
</organism>
<evidence type="ECO:0000313" key="2">
    <source>
        <dbReference type="Proteomes" id="UP000189735"/>
    </source>
</evidence>
<dbReference type="InterPro" id="IPR038084">
    <property type="entry name" value="PduO/GlcC-like_sf"/>
</dbReference>
<protein>
    <submittedName>
        <fullName evidence="1">Uncharacterized protein, UPF0303 family</fullName>
    </submittedName>
</protein>
<dbReference type="PANTHER" id="PTHR28255">
    <property type="match status" value="1"/>
</dbReference>
<dbReference type="EMBL" id="FUYG01000002">
    <property type="protein sequence ID" value="SKA84586.1"/>
    <property type="molecule type" value="Genomic_DNA"/>
</dbReference>
<dbReference type="Proteomes" id="UP000189735">
    <property type="component" value="Unassembled WGS sequence"/>
</dbReference>
<dbReference type="Pfam" id="PF03928">
    <property type="entry name" value="HbpS-like"/>
    <property type="match status" value="1"/>
</dbReference>
<dbReference type="Gene3D" id="3.30.450.150">
    <property type="entry name" value="Haem-degrading domain"/>
    <property type="match status" value="1"/>
</dbReference>
<dbReference type="SUPFAM" id="SSF143744">
    <property type="entry name" value="GlcG-like"/>
    <property type="match status" value="1"/>
</dbReference>
<dbReference type="NCBIfam" id="NF002696">
    <property type="entry name" value="PRK02487.1-5"/>
    <property type="match status" value="1"/>
</dbReference>
<reference evidence="2" key="1">
    <citation type="submission" date="2017-02" db="EMBL/GenBank/DDBJ databases">
        <authorList>
            <person name="Varghese N."/>
            <person name="Submissions S."/>
        </authorList>
    </citation>
    <scope>NUCLEOTIDE SEQUENCE [LARGE SCALE GENOMIC DNA]</scope>
    <source>
        <strain evidence="2">VKM Ac-2052</strain>
    </source>
</reference>
<evidence type="ECO:0000313" key="1">
    <source>
        <dbReference type="EMBL" id="SKA84586.1"/>
    </source>
</evidence>
<proteinExistence type="predicted"/>
<dbReference type="PIRSF" id="PIRSF008757">
    <property type="entry name" value="UCP008757"/>
    <property type="match status" value="1"/>
</dbReference>